<feature type="transmembrane region" description="Helical" evidence="7">
    <location>
        <begin position="14"/>
        <end position="33"/>
    </location>
</feature>
<feature type="transmembrane region" description="Helical" evidence="7">
    <location>
        <begin position="109"/>
        <end position="131"/>
    </location>
</feature>
<evidence type="ECO:0000256" key="3">
    <source>
        <dbReference type="ARBA" id="ARBA00022475"/>
    </source>
</evidence>
<evidence type="ECO:0000256" key="2">
    <source>
        <dbReference type="ARBA" id="ARBA00022448"/>
    </source>
</evidence>
<dbReference type="Gene3D" id="1.10.3720.10">
    <property type="entry name" value="MetI-like"/>
    <property type="match status" value="1"/>
</dbReference>
<keyword evidence="10" id="KW-1185">Reference proteome</keyword>
<accession>A0A139SQ39</accession>
<dbReference type="PANTHER" id="PTHR43227">
    <property type="entry name" value="BLL4140 PROTEIN"/>
    <property type="match status" value="1"/>
</dbReference>
<dbReference type="AlphaFoldDB" id="A0A139SQ39"/>
<evidence type="ECO:0000313" key="9">
    <source>
        <dbReference type="EMBL" id="KXU36610.1"/>
    </source>
</evidence>
<keyword evidence="4 7" id="KW-0812">Transmembrane</keyword>
<dbReference type="InterPro" id="IPR050809">
    <property type="entry name" value="UgpAE/MalFG_permease"/>
</dbReference>
<dbReference type="InterPro" id="IPR035906">
    <property type="entry name" value="MetI-like_sf"/>
</dbReference>
<dbReference type="RefSeq" id="WP_068711197.1">
    <property type="nucleotide sequence ID" value="NZ_LSZP01000021.1"/>
</dbReference>
<dbReference type="Proteomes" id="UP000071392">
    <property type="component" value="Unassembled WGS sequence"/>
</dbReference>
<keyword evidence="3" id="KW-1003">Cell membrane</keyword>
<feature type="domain" description="ABC transmembrane type-1" evidence="8">
    <location>
        <begin position="72"/>
        <end position="307"/>
    </location>
</feature>
<evidence type="ECO:0000259" key="8">
    <source>
        <dbReference type="PROSITE" id="PS50928"/>
    </source>
</evidence>
<dbReference type="PANTHER" id="PTHR43227:SF11">
    <property type="entry name" value="BLL4140 PROTEIN"/>
    <property type="match status" value="1"/>
</dbReference>
<feature type="transmembrane region" description="Helical" evidence="7">
    <location>
        <begin position="75"/>
        <end position="97"/>
    </location>
</feature>
<feature type="transmembrane region" description="Helical" evidence="7">
    <location>
        <begin position="239"/>
        <end position="258"/>
    </location>
</feature>
<dbReference type="CDD" id="cd06261">
    <property type="entry name" value="TM_PBP2"/>
    <property type="match status" value="1"/>
</dbReference>
<evidence type="ECO:0000256" key="5">
    <source>
        <dbReference type="ARBA" id="ARBA00022989"/>
    </source>
</evidence>
<evidence type="ECO:0000256" key="7">
    <source>
        <dbReference type="RuleBase" id="RU363032"/>
    </source>
</evidence>
<comment type="similarity">
    <text evidence="7">Belongs to the binding-protein-dependent transport system permease family.</text>
</comment>
<keyword evidence="5 7" id="KW-1133">Transmembrane helix</keyword>
<proteinExistence type="inferred from homology"/>
<dbReference type="GO" id="GO:0055085">
    <property type="term" value="P:transmembrane transport"/>
    <property type="evidence" value="ECO:0007669"/>
    <property type="project" value="InterPro"/>
</dbReference>
<gene>
    <name evidence="9" type="ORF">AXK12_03100</name>
</gene>
<keyword evidence="6 7" id="KW-0472">Membrane</keyword>
<feature type="transmembrane region" description="Helical" evidence="7">
    <location>
        <begin position="286"/>
        <end position="306"/>
    </location>
</feature>
<dbReference type="SUPFAM" id="SSF161098">
    <property type="entry name" value="MetI-like"/>
    <property type="match status" value="1"/>
</dbReference>
<dbReference type="PROSITE" id="PS50928">
    <property type="entry name" value="ABC_TM1"/>
    <property type="match status" value="1"/>
</dbReference>
<evidence type="ECO:0000256" key="6">
    <source>
        <dbReference type="ARBA" id="ARBA00023136"/>
    </source>
</evidence>
<dbReference type="GO" id="GO:0005886">
    <property type="term" value="C:plasma membrane"/>
    <property type="evidence" value="ECO:0007669"/>
    <property type="project" value="UniProtKB-SubCell"/>
</dbReference>
<dbReference type="Pfam" id="PF00528">
    <property type="entry name" value="BPD_transp_1"/>
    <property type="match status" value="1"/>
</dbReference>
<protein>
    <submittedName>
        <fullName evidence="9">ABC transporter permease</fullName>
    </submittedName>
</protein>
<dbReference type="EMBL" id="LSZP01000021">
    <property type="protein sequence ID" value="KXU36610.1"/>
    <property type="molecule type" value="Genomic_DNA"/>
</dbReference>
<organism evidence="9 10">
    <name type="scientific">Cephaloticoccus capnophilus</name>
    <dbReference type="NCBI Taxonomy" id="1548208"/>
    <lineage>
        <taxon>Bacteria</taxon>
        <taxon>Pseudomonadati</taxon>
        <taxon>Verrucomicrobiota</taxon>
        <taxon>Opitutia</taxon>
        <taxon>Opitutales</taxon>
        <taxon>Opitutaceae</taxon>
        <taxon>Cephaloticoccus</taxon>
    </lineage>
</organism>
<feature type="transmembrane region" description="Helical" evidence="7">
    <location>
        <begin position="178"/>
        <end position="201"/>
    </location>
</feature>
<evidence type="ECO:0000256" key="1">
    <source>
        <dbReference type="ARBA" id="ARBA00004651"/>
    </source>
</evidence>
<dbReference type="STRING" id="1548208.AXK12_03100"/>
<evidence type="ECO:0000313" key="10">
    <source>
        <dbReference type="Proteomes" id="UP000071392"/>
    </source>
</evidence>
<comment type="caution">
    <text evidence="9">The sequence shown here is derived from an EMBL/GenBank/DDBJ whole genome shotgun (WGS) entry which is preliminary data.</text>
</comment>
<dbReference type="InterPro" id="IPR000515">
    <property type="entry name" value="MetI-like"/>
</dbReference>
<comment type="subcellular location">
    <subcellularLocation>
        <location evidence="1 7">Cell membrane</location>
        <topology evidence="1 7">Multi-pass membrane protein</topology>
    </subcellularLocation>
</comment>
<sequence>MPRYTVHKKILRDWPLYFFIIPSLVLVVTFQYYPVASGFYHSVFEWGGGDAKRFTGWENYGRAFTDTTFLNSFKVIGLLLIFNLIKMWPSVIIAVLIHRLKSDRWQYVYRVLLVVPMIVPSLVSLFIWKFLLDPNIGGLNALIEATGFKSVLVAVDNFFGWGVFFEDVPIAWLGQPQLILPTLFIWGFPWIGMFGVLLYLAGLQSIGTEVYEAADLDGIGPIQKFFYIELPLILTQIRLSLILMVMNTLGGFGFQLLMLNEAGGPGGRGMVPGLWIYNRSFVAGEFGYACALGIILGLIILGLTYINNRYIRIDK</sequence>
<name>A0A139SQ39_9BACT</name>
<dbReference type="OrthoDB" id="42615at2"/>
<keyword evidence="2 7" id="KW-0813">Transport</keyword>
<reference evidence="9 10" key="1">
    <citation type="submission" date="2016-02" db="EMBL/GenBank/DDBJ databases">
        <authorList>
            <person name="Wen L."/>
            <person name="He K."/>
            <person name="Yang H."/>
        </authorList>
    </citation>
    <scope>NUCLEOTIDE SEQUENCE [LARGE SCALE GENOMIC DNA]</scope>
    <source>
        <strain evidence="9 10">CV41</strain>
    </source>
</reference>
<evidence type="ECO:0000256" key="4">
    <source>
        <dbReference type="ARBA" id="ARBA00022692"/>
    </source>
</evidence>